<comment type="function">
    <text evidence="2">May be involved in photosynthetic membrane biogenesis.</text>
</comment>
<dbReference type="OrthoDB" id="463078at2"/>
<reference evidence="5" key="1">
    <citation type="journal article" date="2011" name="MBio">
        <title>Novel metabolic attributes of the genus Cyanothece, comprising a group of unicellular nitrogen-fixing Cyanobacteria.</title>
        <authorList>
            <person name="Bandyopadhyay A."/>
            <person name="Elvitigala T."/>
            <person name="Welsh E."/>
            <person name="Stockel J."/>
            <person name="Liberton M."/>
            <person name="Min H."/>
            <person name="Sherman L.A."/>
            <person name="Pakrasi H.B."/>
        </authorList>
    </citation>
    <scope>NUCLEOTIDE SEQUENCE [LARGE SCALE GENOMIC DNA]</scope>
    <source>
        <strain evidence="5">PCC 7822</strain>
    </source>
</reference>
<proteinExistence type="inferred from homology"/>
<dbReference type="RefSeq" id="WP_013325147.1">
    <property type="nucleotide sequence ID" value="NC_014501.1"/>
</dbReference>
<dbReference type="eggNOG" id="ENOG502Z86M">
    <property type="taxonomic scope" value="Bacteria"/>
</dbReference>
<evidence type="ECO:0000256" key="2">
    <source>
        <dbReference type="HAMAP-Rule" id="MF_01843"/>
    </source>
</evidence>
<dbReference type="EMBL" id="CP002198">
    <property type="protein sequence ID" value="ADN17109.1"/>
    <property type="molecule type" value="Genomic_DNA"/>
</dbReference>
<feature type="compositionally biased region" description="Basic and acidic residues" evidence="3">
    <location>
        <begin position="214"/>
        <end position="225"/>
    </location>
</feature>
<dbReference type="GO" id="GO:0010207">
    <property type="term" value="P:photosystem II assembly"/>
    <property type="evidence" value="ECO:0007669"/>
    <property type="project" value="InterPro"/>
</dbReference>
<accession>E0U600</accession>
<gene>
    <name evidence="2" type="primary">thf1</name>
    <name evidence="4" type="ordered locus">Cyan7822_5228</name>
</gene>
<evidence type="ECO:0000313" key="4">
    <source>
        <dbReference type="EMBL" id="ADN17109.1"/>
    </source>
</evidence>
<organism evidence="4 5">
    <name type="scientific">Gloeothece verrucosa (strain PCC 7822)</name>
    <name type="common">Cyanothece sp. (strain PCC 7822)</name>
    <dbReference type="NCBI Taxonomy" id="497965"/>
    <lineage>
        <taxon>Bacteria</taxon>
        <taxon>Bacillati</taxon>
        <taxon>Cyanobacteriota</taxon>
        <taxon>Cyanophyceae</taxon>
        <taxon>Oscillatoriophycideae</taxon>
        <taxon>Chroococcales</taxon>
        <taxon>Aphanothecaceae</taxon>
        <taxon>Gloeothece</taxon>
        <taxon>Gloeothece verrucosa</taxon>
    </lineage>
</organism>
<dbReference type="STRING" id="497965.Cyan7822_5228"/>
<dbReference type="AlphaFoldDB" id="E0U600"/>
<dbReference type="GO" id="GO:0030096">
    <property type="term" value="C:plasma membrane-derived thylakoid photosystem II"/>
    <property type="evidence" value="ECO:0007669"/>
    <property type="project" value="TreeGrafter"/>
</dbReference>
<dbReference type="Pfam" id="PF11264">
    <property type="entry name" value="ThylakoidFormat"/>
    <property type="match status" value="1"/>
</dbReference>
<dbReference type="NCBIfam" id="TIGR03060">
    <property type="entry name" value="PS_II_psb29"/>
    <property type="match status" value="1"/>
</dbReference>
<dbReference type="KEGG" id="cyj:Cyan7822_5228"/>
<dbReference type="HAMAP" id="MF_01843">
    <property type="entry name" value="Thf1"/>
    <property type="match status" value="1"/>
</dbReference>
<evidence type="ECO:0000256" key="1">
    <source>
        <dbReference type="ARBA" id="ARBA00023054"/>
    </source>
</evidence>
<comment type="similarity">
    <text evidence="2">Belongs to the THF1 family.</text>
</comment>
<feature type="region of interest" description="Disordered" evidence="3">
    <location>
        <begin position="214"/>
        <end position="233"/>
    </location>
</feature>
<dbReference type="PANTHER" id="PTHR34793">
    <property type="entry name" value="PROTEIN THYLAKOID FORMATION 1, CHLOROPLASTIC"/>
    <property type="match status" value="1"/>
</dbReference>
<dbReference type="InterPro" id="IPR017499">
    <property type="entry name" value="Thf1"/>
</dbReference>
<keyword evidence="5" id="KW-1185">Reference proteome</keyword>
<name>E0U600_GLOV7</name>
<sequence>MDKVRTVSDSKRDFYSKHTRPINSVYRRVVEELLVETHLLSVNSDFHYDPIYALGVVTSFEQFMQGYRPETDKESIFNALCQSVGGDPQQYRGDAQSILSTAKQLSAQDLLSKLQSSSIAYPQGDNKIIETLVAIANAPKFKYTRLFAIGIYTILAETDPELLKDQQKRHEVIKQIAEILHLPEEKMQKDLDLYRSNLEKMEQLLTVIEEALQADRKKREQRDQAKTQAETSS</sequence>
<evidence type="ECO:0000256" key="3">
    <source>
        <dbReference type="SAM" id="MobiDB-lite"/>
    </source>
</evidence>
<keyword evidence="1 2" id="KW-0175">Coiled coil</keyword>
<protein>
    <recommendedName>
        <fullName evidence="2">Protein Thf1</fullName>
    </recommendedName>
</protein>
<dbReference type="PANTHER" id="PTHR34793:SF1">
    <property type="entry name" value="PROTEIN THYLAKOID FORMATION 1, CHLOROPLASTIC"/>
    <property type="match status" value="1"/>
</dbReference>
<dbReference type="HOGENOM" id="CLU_079763_1_0_3"/>
<dbReference type="Proteomes" id="UP000008206">
    <property type="component" value="Chromosome"/>
</dbReference>
<evidence type="ECO:0000313" key="5">
    <source>
        <dbReference type="Proteomes" id="UP000008206"/>
    </source>
</evidence>